<dbReference type="InterPro" id="IPR000847">
    <property type="entry name" value="LysR_HTH_N"/>
</dbReference>
<dbReference type="InterPro" id="IPR050950">
    <property type="entry name" value="HTH-type_LysR_regulators"/>
</dbReference>
<dbReference type="PROSITE" id="PS50931">
    <property type="entry name" value="HTH_LYSR"/>
    <property type="match status" value="1"/>
</dbReference>
<dbReference type="GO" id="GO:0003700">
    <property type="term" value="F:DNA-binding transcription factor activity"/>
    <property type="evidence" value="ECO:0007669"/>
    <property type="project" value="InterPro"/>
</dbReference>
<dbReference type="GO" id="GO:0005829">
    <property type="term" value="C:cytosol"/>
    <property type="evidence" value="ECO:0007669"/>
    <property type="project" value="TreeGrafter"/>
</dbReference>
<dbReference type="InterPro" id="IPR036388">
    <property type="entry name" value="WH-like_DNA-bd_sf"/>
</dbReference>
<sequence length="298" mass="32969">MDISKLALLCDVADTNNLTLSAERMGYTQSGVSHAISKLESEIGISIIKRTKHGVELTTEGELLMPYIRLVVTHYQRLDDIVDSILGLQRGSLSIGTYCSIASQWLPEIIQKYQQLYPNIAIRIREGGVSDVERWLYEGSIDFGFLSWKKNQNFKFLSLARDSLYAILPKGYSIPEEYQKTFPISAFAEYPFIASENGVDHDVSAALAQAGVTPMTCFTCHDDHTIIPMVEKGLGVGLLPSMFLKGHDTNIQKIPVSPCSVRTLGIGILSEKTLSASSKAFIKLSQKMITQLITADNE</sequence>
<keyword evidence="7" id="KW-1185">Reference proteome</keyword>
<keyword evidence="3" id="KW-0238">DNA-binding</keyword>
<dbReference type="Proteomes" id="UP000295710">
    <property type="component" value="Unassembled WGS sequence"/>
</dbReference>
<dbReference type="Gene3D" id="1.10.10.10">
    <property type="entry name" value="Winged helix-like DNA-binding domain superfamily/Winged helix DNA-binding domain"/>
    <property type="match status" value="1"/>
</dbReference>
<evidence type="ECO:0000256" key="4">
    <source>
        <dbReference type="ARBA" id="ARBA00023163"/>
    </source>
</evidence>
<keyword evidence="2" id="KW-0805">Transcription regulation</keyword>
<dbReference type="Pfam" id="PF03466">
    <property type="entry name" value="LysR_substrate"/>
    <property type="match status" value="1"/>
</dbReference>
<dbReference type="InterPro" id="IPR036390">
    <property type="entry name" value="WH_DNA-bd_sf"/>
</dbReference>
<comment type="similarity">
    <text evidence="1">Belongs to the LysR transcriptional regulatory family.</text>
</comment>
<proteinExistence type="inferred from homology"/>
<accession>A0A4R4FFD5</accession>
<organism evidence="6 7">
    <name type="scientific">Extibacter muris</name>
    <dbReference type="NCBI Taxonomy" id="1796622"/>
    <lineage>
        <taxon>Bacteria</taxon>
        <taxon>Bacillati</taxon>
        <taxon>Bacillota</taxon>
        <taxon>Clostridia</taxon>
        <taxon>Lachnospirales</taxon>
        <taxon>Lachnospiraceae</taxon>
        <taxon>Extibacter</taxon>
    </lineage>
</organism>
<dbReference type="Pfam" id="PF00126">
    <property type="entry name" value="HTH_1"/>
    <property type="match status" value="1"/>
</dbReference>
<evidence type="ECO:0000259" key="5">
    <source>
        <dbReference type="PROSITE" id="PS50931"/>
    </source>
</evidence>
<comment type="caution">
    <text evidence="6">The sequence shown here is derived from an EMBL/GenBank/DDBJ whole genome shotgun (WGS) entry which is preliminary data.</text>
</comment>
<gene>
    <name evidence="6" type="ORF">E1963_07850</name>
</gene>
<feature type="domain" description="HTH lysR-type" evidence="5">
    <location>
        <begin position="1"/>
        <end position="58"/>
    </location>
</feature>
<evidence type="ECO:0000313" key="7">
    <source>
        <dbReference type="Proteomes" id="UP000295710"/>
    </source>
</evidence>
<keyword evidence="4" id="KW-0804">Transcription</keyword>
<dbReference type="Gene3D" id="3.40.190.290">
    <property type="match status" value="1"/>
</dbReference>
<dbReference type="InterPro" id="IPR005119">
    <property type="entry name" value="LysR_subst-bd"/>
</dbReference>
<evidence type="ECO:0000256" key="2">
    <source>
        <dbReference type="ARBA" id="ARBA00023015"/>
    </source>
</evidence>
<protein>
    <submittedName>
        <fullName evidence="6">LysR family transcriptional regulator</fullName>
    </submittedName>
</protein>
<reference evidence="6 7" key="1">
    <citation type="journal article" date="2016" name="Nat. Microbiol.">
        <title>The Mouse Intestinal Bacterial Collection (miBC) provides host-specific insight into cultured diversity and functional potential of the gut microbiota.</title>
        <authorList>
            <person name="Lagkouvardos I."/>
            <person name="Pukall R."/>
            <person name="Abt B."/>
            <person name="Foesel B.U."/>
            <person name="Meier-Kolthoff J.P."/>
            <person name="Kumar N."/>
            <person name="Bresciani A."/>
            <person name="Martinez I."/>
            <person name="Just S."/>
            <person name="Ziegler C."/>
            <person name="Brugiroux S."/>
            <person name="Garzetti D."/>
            <person name="Wenning M."/>
            <person name="Bui T.P."/>
            <person name="Wang J."/>
            <person name="Hugenholtz F."/>
            <person name="Plugge C.M."/>
            <person name="Peterson D.A."/>
            <person name="Hornef M.W."/>
            <person name="Baines J.F."/>
            <person name="Smidt H."/>
            <person name="Walter J."/>
            <person name="Kristiansen K."/>
            <person name="Nielsen H.B."/>
            <person name="Haller D."/>
            <person name="Overmann J."/>
            <person name="Stecher B."/>
            <person name="Clavel T."/>
        </authorList>
    </citation>
    <scope>NUCLEOTIDE SEQUENCE [LARGE SCALE GENOMIC DNA]</scope>
    <source>
        <strain evidence="6 7">DSM 28560</strain>
    </source>
</reference>
<evidence type="ECO:0000256" key="3">
    <source>
        <dbReference type="ARBA" id="ARBA00023125"/>
    </source>
</evidence>
<evidence type="ECO:0000256" key="1">
    <source>
        <dbReference type="ARBA" id="ARBA00009437"/>
    </source>
</evidence>
<dbReference type="CDD" id="cd05466">
    <property type="entry name" value="PBP2_LTTR_substrate"/>
    <property type="match status" value="1"/>
</dbReference>
<dbReference type="SUPFAM" id="SSF53850">
    <property type="entry name" value="Periplasmic binding protein-like II"/>
    <property type="match status" value="1"/>
</dbReference>
<name>A0A4R4FFD5_9FIRM</name>
<dbReference type="EMBL" id="SMMX01000005">
    <property type="protein sequence ID" value="TDA22138.1"/>
    <property type="molecule type" value="Genomic_DNA"/>
</dbReference>
<dbReference type="GO" id="GO:0003677">
    <property type="term" value="F:DNA binding"/>
    <property type="evidence" value="ECO:0007669"/>
    <property type="project" value="UniProtKB-KW"/>
</dbReference>
<dbReference type="PANTHER" id="PTHR30419:SF28">
    <property type="entry name" value="HTH-TYPE TRANSCRIPTIONAL REGULATOR BSDA"/>
    <property type="match status" value="1"/>
</dbReference>
<dbReference type="SUPFAM" id="SSF46785">
    <property type="entry name" value="Winged helix' DNA-binding domain"/>
    <property type="match status" value="1"/>
</dbReference>
<dbReference type="PANTHER" id="PTHR30419">
    <property type="entry name" value="HTH-TYPE TRANSCRIPTIONAL REGULATOR YBHD"/>
    <property type="match status" value="1"/>
</dbReference>
<dbReference type="AlphaFoldDB" id="A0A4R4FFD5"/>
<dbReference type="RefSeq" id="WP_132276901.1">
    <property type="nucleotide sequence ID" value="NZ_JAOBST010000010.1"/>
</dbReference>
<evidence type="ECO:0000313" key="6">
    <source>
        <dbReference type="EMBL" id="TDA22138.1"/>
    </source>
</evidence>